<comment type="pathway">
    <text evidence="2">Protein modification; protein ubiquitination.</text>
</comment>
<comment type="catalytic activity">
    <reaction evidence="1">
        <text>S-ubiquitinyl-[E2 ubiquitin-conjugating enzyme]-L-cysteine + [acceptor protein]-L-lysine = [E2 ubiquitin-conjugating enzyme]-L-cysteine + N(6)-ubiquitinyl-[acceptor protein]-L-lysine.</text>
        <dbReference type="EC" id="2.3.2.26"/>
    </reaction>
</comment>
<dbReference type="Gene3D" id="3.30.2160.10">
    <property type="entry name" value="Hect, E3 ligase catalytic domain"/>
    <property type="match status" value="1"/>
</dbReference>
<evidence type="ECO:0000313" key="7">
    <source>
        <dbReference type="EMBL" id="KAG5631989.1"/>
    </source>
</evidence>
<accession>A0A9J6B5E0</accession>
<dbReference type="InterPro" id="IPR000569">
    <property type="entry name" value="HECT_dom"/>
</dbReference>
<dbReference type="EC" id="2.3.2.26" evidence="3"/>
<dbReference type="OrthoDB" id="1733113at2759"/>
<evidence type="ECO:0000259" key="6">
    <source>
        <dbReference type="Pfam" id="PF00632"/>
    </source>
</evidence>
<dbReference type="PANTHER" id="PTHR11254:SF424">
    <property type="entry name" value="E3 UBIQUITIN-PROTEIN LIGASE UPL5"/>
    <property type="match status" value="1"/>
</dbReference>
<dbReference type="GO" id="GO:0006511">
    <property type="term" value="P:ubiquitin-dependent protein catabolic process"/>
    <property type="evidence" value="ECO:0007669"/>
    <property type="project" value="TreeGrafter"/>
</dbReference>
<evidence type="ECO:0000256" key="4">
    <source>
        <dbReference type="ARBA" id="ARBA00022679"/>
    </source>
</evidence>
<reference evidence="7 8" key="1">
    <citation type="submission" date="2020-09" db="EMBL/GenBank/DDBJ databases">
        <title>De no assembly of potato wild relative species, Solanum commersonii.</title>
        <authorList>
            <person name="Cho K."/>
        </authorList>
    </citation>
    <scope>NUCLEOTIDE SEQUENCE [LARGE SCALE GENOMIC DNA]</scope>
    <source>
        <strain evidence="7">LZ3.2</strain>
        <tissue evidence="7">Leaf</tissue>
    </source>
</reference>
<dbReference type="GO" id="GO:0005737">
    <property type="term" value="C:cytoplasm"/>
    <property type="evidence" value="ECO:0007669"/>
    <property type="project" value="TreeGrafter"/>
</dbReference>
<dbReference type="InterPro" id="IPR035983">
    <property type="entry name" value="Hect_E3_ubiquitin_ligase"/>
</dbReference>
<dbReference type="GO" id="GO:0000209">
    <property type="term" value="P:protein polyubiquitination"/>
    <property type="evidence" value="ECO:0007669"/>
    <property type="project" value="TreeGrafter"/>
</dbReference>
<dbReference type="Proteomes" id="UP000824120">
    <property type="component" value="Chromosome 1"/>
</dbReference>
<sequence>MTELALAYDVQIRVVFCHIHFCKCSCHEILNIDTEIMDQDVLGVAFVFEVELFGLRREIELCTNGKEIVVDSKNREHYAYLLIQHHYVTSIVEQVKAWCLLLYVFIKMKKEEKYLEPNLLDIYLDEKQEEAMLMSN</sequence>
<evidence type="ECO:0000256" key="2">
    <source>
        <dbReference type="ARBA" id="ARBA00004906"/>
    </source>
</evidence>
<dbReference type="GO" id="GO:0061630">
    <property type="term" value="F:ubiquitin protein ligase activity"/>
    <property type="evidence" value="ECO:0007669"/>
    <property type="project" value="UniProtKB-EC"/>
</dbReference>
<evidence type="ECO:0000256" key="3">
    <source>
        <dbReference type="ARBA" id="ARBA00012485"/>
    </source>
</evidence>
<comment type="caution">
    <text evidence="7">The sequence shown here is derived from an EMBL/GenBank/DDBJ whole genome shotgun (WGS) entry which is preliminary data.</text>
</comment>
<keyword evidence="5" id="KW-0833">Ubl conjugation pathway</keyword>
<evidence type="ECO:0000256" key="1">
    <source>
        <dbReference type="ARBA" id="ARBA00000885"/>
    </source>
</evidence>
<dbReference type="PANTHER" id="PTHR11254">
    <property type="entry name" value="HECT DOMAIN UBIQUITIN-PROTEIN LIGASE"/>
    <property type="match status" value="1"/>
</dbReference>
<dbReference type="EMBL" id="JACXVP010000001">
    <property type="protein sequence ID" value="KAG5631989.1"/>
    <property type="molecule type" value="Genomic_DNA"/>
</dbReference>
<evidence type="ECO:0000313" key="8">
    <source>
        <dbReference type="Proteomes" id="UP000824120"/>
    </source>
</evidence>
<organism evidence="7 8">
    <name type="scientific">Solanum commersonii</name>
    <name type="common">Commerson's wild potato</name>
    <name type="synonym">Commerson's nightshade</name>
    <dbReference type="NCBI Taxonomy" id="4109"/>
    <lineage>
        <taxon>Eukaryota</taxon>
        <taxon>Viridiplantae</taxon>
        <taxon>Streptophyta</taxon>
        <taxon>Embryophyta</taxon>
        <taxon>Tracheophyta</taxon>
        <taxon>Spermatophyta</taxon>
        <taxon>Magnoliopsida</taxon>
        <taxon>eudicotyledons</taxon>
        <taxon>Gunneridae</taxon>
        <taxon>Pentapetalae</taxon>
        <taxon>asterids</taxon>
        <taxon>lamiids</taxon>
        <taxon>Solanales</taxon>
        <taxon>Solanaceae</taxon>
        <taxon>Solanoideae</taxon>
        <taxon>Solaneae</taxon>
        <taxon>Solanum</taxon>
    </lineage>
</organism>
<dbReference type="InterPro" id="IPR050409">
    <property type="entry name" value="E3_ubiq-protein_ligase"/>
</dbReference>
<evidence type="ECO:0000256" key="5">
    <source>
        <dbReference type="ARBA" id="ARBA00022786"/>
    </source>
</evidence>
<keyword evidence="8" id="KW-1185">Reference proteome</keyword>
<gene>
    <name evidence="7" type="ORF">H5410_003706</name>
</gene>
<proteinExistence type="predicted"/>
<name>A0A9J6B5E0_SOLCO</name>
<feature type="domain" description="HECT" evidence="6">
    <location>
        <begin position="25"/>
        <end position="122"/>
    </location>
</feature>
<protein>
    <recommendedName>
        <fullName evidence="3">HECT-type E3 ubiquitin transferase</fullName>
        <ecNumber evidence="3">2.3.2.26</ecNumber>
    </recommendedName>
</protein>
<dbReference type="Pfam" id="PF00632">
    <property type="entry name" value="HECT"/>
    <property type="match status" value="1"/>
</dbReference>
<dbReference type="AlphaFoldDB" id="A0A9J6B5E0"/>
<dbReference type="SUPFAM" id="SSF56204">
    <property type="entry name" value="Hect, E3 ligase catalytic domain"/>
    <property type="match status" value="1"/>
</dbReference>
<keyword evidence="4" id="KW-0808">Transferase</keyword>